<reference evidence="1" key="1">
    <citation type="journal article" date="2019" name="Science">
        <title>Mutation of a bHLH transcription factor allowed almond domestication.</title>
        <authorList>
            <person name="Sanchez-Perez R."/>
            <person name="Pavan S."/>
            <person name="Mazzeo R."/>
            <person name="Moldovan C."/>
            <person name="Aiese Cigliano R."/>
            <person name="Del Cueto J."/>
            <person name="Ricciardi F."/>
            <person name="Lotti C."/>
            <person name="Ricciardi L."/>
            <person name="Dicenta F."/>
            <person name="Lopez-Marques R.L."/>
            <person name="Lindberg Moller B."/>
        </authorList>
    </citation>
    <scope>NUCLEOTIDE SEQUENCE</scope>
</reference>
<name>A0A4Y1QNJ2_PRUDU</name>
<proteinExistence type="predicted"/>
<organism evidence="1">
    <name type="scientific">Prunus dulcis</name>
    <name type="common">Almond</name>
    <name type="synonym">Amygdalus dulcis</name>
    <dbReference type="NCBI Taxonomy" id="3755"/>
    <lineage>
        <taxon>Eukaryota</taxon>
        <taxon>Viridiplantae</taxon>
        <taxon>Streptophyta</taxon>
        <taxon>Embryophyta</taxon>
        <taxon>Tracheophyta</taxon>
        <taxon>Spermatophyta</taxon>
        <taxon>Magnoliopsida</taxon>
        <taxon>eudicotyledons</taxon>
        <taxon>Gunneridae</taxon>
        <taxon>Pentapetalae</taxon>
        <taxon>rosids</taxon>
        <taxon>fabids</taxon>
        <taxon>Rosales</taxon>
        <taxon>Rosaceae</taxon>
        <taxon>Amygdaloideae</taxon>
        <taxon>Amygdaleae</taxon>
        <taxon>Prunus</taxon>
    </lineage>
</organism>
<accession>A0A4Y1QNJ2</accession>
<sequence>MSMAKFGNEFNGNVGVVLAIQDMASAIRENSNQDRRLETEEDRVMRIEGQFRKTKPTIFKGEPNPMASEEWLGQIKRKMDKQRIPEDIKVVIVCTYLEGQAYLWWESILSMPNTEITTWRHSKVFSKYYESNESKGVC</sequence>
<protein>
    <recommendedName>
        <fullName evidence="2">Transposable element protein</fullName>
    </recommendedName>
</protein>
<dbReference type="AlphaFoldDB" id="A0A4Y1QNJ2"/>
<dbReference type="EMBL" id="AP019297">
    <property type="protein sequence ID" value="BBG93435.1"/>
    <property type="molecule type" value="Genomic_DNA"/>
</dbReference>
<gene>
    <name evidence="1" type="ORF">Prudu_001444</name>
</gene>
<evidence type="ECO:0000313" key="1">
    <source>
        <dbReference type="EMBL" id="BBG93435.1"/>
    </source>
</evidence>
<evidence type="ECO:0008006" key="2">
    <source>
        <dbReference type="Google" id="ProtNLM"/>
    </source>
</evidence>